<name>A0AAP0HK99_9MAGN</name>
<proteinExistence type="predicted"/>
<gene>
    <name evidence="1" type="ORF">Sjap_026256</name>
</gene>
<dbReference type="Proteomes" id="UP001417504">
    <property type="component" value="Unassembled WGS sequence"/>
</dbReference>
<evidence type="ECO:0000313" key="1">
    <source>
        <dbReference type="EMBL" id="KAK9085845.1"/>
    </source>
</evidence>
<organism evidence="1 2">
    <name type="scientific">Stephania japonica</name>
    <dbReference type="NCBI Taxonomy" id="461633"/>
    <lineage>
        <taxon>Eukaryota</taxon>
        <taxon>Viridiplantae</taxon>
        <taxon>Streptophyta</taxon>
        <taxon>Embryophyta</taxon>
        <taxon>Tracheophyta</taxon>
        <taxon>Spermatophyta</taxon>
        <taxon>Magnoliopsida</taxon>
        <taxon>Ranunculales</taxon>
        <taxon>Menispermaceae</taxon>
        <taxon>Menispermoideae</taxon>
        <taxon>Cissampelideae</taxon>
        <taxon>Stephania</taxon>
    </lineage>
</organism>
<dbReference type="EMBL" id="JBBNAE010000011">
    <property type="protein sequence ID" value="KAK9085845.1"/>
    <property type="molecule type" value="Genomic_DNA"/>
</dbReference>
<reference evidence="1 2" key="1">
    <citation type="submission" date="2024-01" db="EMBL/GenBank/DDBJ databases">
        <title>Genome assemblies of Stephania.</title>
        <authorList>
            <person name="Yang L."/>
        </authorList>
    </citation>
    <scope>NUCLEOTIDE SEQUENCE [LARGE SCALE GENOMIC DNA]</scope>
    <source>
        <strain evidence="1">QJT</strain>
        <tissue evidence="1">Leaf</tissue>
    </source>
</reference>
<protein>
    <submittedName>
        <fullName evidence="1">Uncharacterized protein</fullName>
    </submittedName>
</protein>
<accession>A0AAP0HK99</accession>
<evidence type="ECO:0000313" key="2">
    <source>
        <dbReference type="Proteomes" id="UP001417504"/>
    </source>
</evidence>
<dbReference type="AlphaFoldDB" id="A0AAP0HK99"/>
<sequence length="114" mass="12391">MAGGTILGHDWSKAALLAGGGFLQVQIGQWCAVLRWCRDIAWEEPASSFRMLGGLCPSDVALVLRYCPGRASVLFPYAVIFDRLLPHLPEPSKGKEPSLGDFCEDLRLDSSTLA</sequence>
<comment type="caution">
    <text evidence="1">The sequence shown here is derived from an EMBL/GenBank/DDBJ whole genome shotgun (WGS) entry which is preliminary data.</text>
</comment>
<keyword evidence="2" id="KW-1185">Reference proteome</keyword>